<dbReference type="VEuPathDB" id="GiardiaDB:SS50377_22941"/>
<evidence type="ECO:0000259" key="2">
    <source>
        <dbReference type="PROSITE" id="PS50118"/>
    </source>
</evidence>
<evidence type="ECO:0000313" key="5">
    <source>
        <dbReference type="Proteomes" id="UP000018208"/>
    </source>
</evidence>
<evidence type="ECO:0000313" key="3">
    <source>
        <dbReference type="EMBL" id="EST48000.1"/>
    </source>
</evidence>
<reference evidence="3 4" key="1">
    <citation type="journal article" date="2014" name="PLoS Genet.">
        <title>The Genome of Spironucleus salmonicida Highlights a Fish Pathogen Adapted to Fluctuating Environments.</title>
        <authorList>
            <person name="Xu F."/>
            <person name="Jerlstrom-Hultqvist J."/>
            <person name="Einarsson E."/>
            <person name="Astvaldsson A."/>
            <person name="Svard S.G."/>
            <person name="Andersson J.O."/>
        </authorList>
    </citation>
    <scope>NUCLEOTIDE SEQUENCE</scope>
    <source>
        <strain evidence="4">ATCC 50377</strain>
    </source>
</reference>
<dbReference type="SUPFAM" id="SSF47095">
    <property type="entry name" value="HMG-box"/>
    <property type="match status" value="1"/>
</dbReference>
<gene>
    <name evidence="3" type="ORF">SS50377_11918</name>
    <name evidence="4" type="ORF">SS50377_22941</name>
</gene>
<dbReference type="Proteomes" id="UP000018208">
    <property type="component" value="Unassembled WGS sequence"/>
</dbReference>
<dbReference type="EMBL" id="KI546014">
    <property type="protein sequence ID" value="EST48000.1"/>
    <property type="molecule type" value="Genomic_DNA"/>
</dbReference>
<dbReference type="InterPro" id="IPR036910">
    <property type="entry name" value="HMG_box_dom_sf"/>
</dbReference>
<dbReference type="GO" id="GO:0005634">
    <property type="term" value="C:nucleus"/>
    <property type="evidence" value="ECO:0007669"/>
    <property type="project" value="UniProtKB-UniRule"/>
</dbReference>
<keyword evidence="1" id="KW-0539">Nucleus</keyword>
<dbReference type="PROSITE" id="PS50118">
    <property type="entry name" value="HMG_BOX_2"/>
    <property type="match status" value="1"/>
</dbReference>
<protein>
    <submittedName>
        <fullName evidence="3">HMG (High mobility group) box domain-containing protein</fullName>
    </submittedName>
</protein>
<reference evidence="4" key="2">
    <citation type="submission" date="2020-12" db="EMBL/GenBank/DDBJ databases">
        <title>New Spironucleus salmonicida genome in near-complete chromosomes.</title>
        <authorList>
            <person name="Xu F."/>
            <person name="Kurt Z."/>
            <person name="Jimenez-Gonzalez A."/>
            <person name="Astvaldsson A."/>
            <person name="Andersson J.O."/>
            <person name="Svard S.G."/>
        </authorList>
    </citation>
    <scope>NUCLEOTIDE SEQUENCE</scope>
    <source>
        <strain evidence="4">ATCC 50377</strain>
    </source>
</reference>
<dbReference type="Gene3D" id="1.10.30.10">
    <property type="entry name" value="High mobility group box domain"/>
    <property type="match status" value="1"/>
</dbReference>
<dbReference type="EMBL" id="AUWU02000003">
    <property type="protein sequence ID" value="KAH0575312.1"/>
    <property type="molecule type" value="Genomic_DNA"/>
</dbReference>
<feature type="domain" description="HMG box" evidence="2">
    <location>
        <begin position="4"/>
        <end position="64"/>
    </location>
</feature>
<dbReference type="InterPro" id="IPR009071">
    <property type="entry name" value="HMG_box_dom"/>
</dbReference>
<accession>V6LTS6</accession>
<proteinExistence type="predicted"/>
<keyword evidence="5" id="KW-1185">Reference proteome</keyword>
<evidence type="ECO:0000256" key="1">
    <source>
        <dbReference type="PROSITE-ProRule" id="PRU00267"/>
    </source>
</evidence>
<feature type="DNA-binding region" description="HMG box" evidence="1">
    <location>
        <begin position="4"/>
        <end position="64"/>
    </location>
</feature>
<organism evidence="3">
    <name type="scientific">Spironucleus salmonicida</name>
    <dbReference type="NCBI Taxonomy" id="348837"/>
    <lineage>
        <taxon>Eukaryota</taxon>
        <taxon>Metamonada</taxon>
        <taxon>Diplomonadida</taxon>
        <taxon>Hexamitidae</taxon>
        <taxon>Hexamitinae</taxon>
        <taxon>Spironucleus</taxon>
    </lineage>
</organism>
<evidence type="ECO:0000313" key="4">
    <source>
        <dbReference type="EMBL" id="KAH0575312.1"/>
    </source>
</evidence>
<dbReference type="Pfam" id="PF00505">
    <property type="entry name" value="HMG_box"/>
    <property type="match status" value="1"/>
</dbReference>
<dbReference type="GO" id="GO:0003677">
    <property type="term" value="F:DNA binding"/>
    <property type="evidence" value="ECO:0007669"/>
    <property type="project" value="UniProtKB-UniRule"/>
</dbReference>
<keyword evidence="1" id="KW-0238">DNA-binding</keyword>
<sequence>MNRPQRPQTPYFQYSNDFKHQNPTYSAKQIAETWHQLPEETKKSFGDNFQAQYKQYQIEMIKFYEENPEQKQIDEEQKVVQRKQKSDAAKQNFSRLIYTVAHLKKFRESNREVQFSQQLLQMVHLQFNKLTEAEKVAWKDLWRQIDGEKKSEIQSYYDEWAK</sequence>
<dbReference type="SMART" id="SM00398">
    <property type="entry name" value="HMG"/>
    <property type="match status" value="1"/>
</dbReference>
<dbReference type="AlphaFoldDB" id="V6LTS6"/>
<name>V6LTS6_9EUKA</name>